<dbReference type="STRING" id="411467.BACCAP_03138"/>
<name>A6NY39_9FIRM</name>
<gene>
    <name evidence="1" type="ORF">BACCAP_03138</name>
</gene>
<dbReference type="AlphaFoldDB" id="A6NY39"/>
<dbReference type="EMBL" id="AAXG02000028">
    <property type="protein sequence ID" value="EDM99209.1"/>
    <property type="molecule type" value="Genomic_DNA"/>
</dbReference>
<comment type="caution">
    <text evidence="1">The sequence shown here is derived from an EMBL/GenBank/DDBJ whole genome shotgun (WGS) entry which is preliminary data.</text>
</comment>
<dbReference type="RefSeq" id="WP_006573646.1">
    <property type="nucleotide sequence ID" value="NZ_AAXG02000028.1"/>
</dbReference>
<sequence length="414" mass="44587">MLSKEASVKVKVNASFKRFLCLLLVLLMFPLDALAVVVPGGGTNIGYAGGKTTKFRFREYVGIALGIQQMKGDEYRVGKPTEDEVKSGKKGTSGMARVVQHFLYSYPNPYAPSGGQGLFYIVPKAAGAPKYVAAVSSAGIGQAPIGSNWCYASSGAFSHTKSDELFKALTSKISDQNPNPSIDPNYFNGLVAKYDKAEAENLINYIFGRRKSNTEVDVVAINKAFDDAYRYGTNVYGKAPVLQDTRKVANYAAIILSLARLMPQENWGTYEGYVRDFVCTFTKGEAFPPVVITAELCMPFEHNGNGSFNTWRTVAEEAAILTGVEEPKIRTADVSMPSVKNAVNGSNKNPAFSIIKTAQAEGARVNGGMLGGMCMLGINSKGVENTQYGAYCRHLSSVSSGSIANAETWLGKLP</sequence>
<dbReference type="Proteomes" id="UP000003639">
    <property type="component" value="Unassembled WGS sequence"/>
</dbReference>
<proteinExistence type="predicted"/>
<evidence type="ECO:0000313" key="1">
    <source>
        <dbReference type="EMBL" id="EDM99209.1"/>
    </source>
</evidence>
<evidence type="ECO:0000313" key="2">
    <source>
        <dbReference type="Proteomes" id="UP000003639"/>
    </source>
</evidence>
<protein>
    <submittedName>
        <fullName evidence="1">Uncharacterized protein</fullName>
    </submittedName>
</protein>
<organism evidence="1 2">
    <name type="scientific">Pseudoflavonifractor capillosus ATCC 29799</name>
    <dbReference type="NCBI Taxonomy" id="411467"/>
    <lineage>
        <taxon>Bacteria</taxon>
        <taxon>Bacillati</taxon>
        <taxon>Bacillota</taxon>
        <taxon>Clostridia</taxon>
        <taxon>Eubacteriales</taxon>
        <taxon>Oscillospiraceae</taxon>
        <taxon>Pseudoflavonifractor</taxon>
    </lineage>
</organism>
<reference evidence="1 2" key="1">
    <citation type="submission" date="2007-04" db="EMBL/GenBank/DDBJ databases">
        <authorList>
            <person name="Fulton L."/>
            <person name="Clifton S."/>
            <person name="Fulton B."/>
            <person name="Xu J."/>
            <person name="Minx P."/>
            <person name="Pepin K.H."/>
            <person name="Johnson M."/>
            <person name="Thiruvilangam P."/>
            <person name="Bhonagiri V."/>
            <person name="Nash W.E."/>
            <person name="Mardis E.R."/>
            <person name="Wilson R.K."/>
        </authorList>
    </citation>
    <scope>NUCLEOTIDE SEQUENCE [LARGE SCALE GENOMIC DNA]</scope>
    <source>
        <strain evidence="1 2">ATCC 29799</strain>
    </source>
</reference>
<accession>A6NY39</accession>
<keyword evidence="2" id="KW-1185">Reference proteome</keyword>
<reference evidence="1 2" key="2">
    <citation type="submission" date="2007-06" db="EMBL/GenBank/DDBJ databases">
        <title>Draft genome sequence of Pseudoflavonifractor capillosus ATCC 29799.</title>
        <authorList>
            <person name="Sudarsanam P."/>
            <person name="Ley R."/>
            <person name="Guruge J."/>
            <person name="Turnbaugh P.J."/>
            <person name="Mahowald M."/>
            <person name="Liep D."/>
            <person name="Gordon J."/>
        </authorList>
    </citation>
    <scope>NUCLEOTIDE SEQUENCE [LARGE SCALE GENOMIC DNA]</scope>
    <source>
        <strain evidence="1 2">ATCC 29799</strain>
    </source>
</reference>